<sequence length="102" mass="11083">MANFVKVATHGELKPGEGKSLLVENVPIALFYVGDKYYAIEDTCCHRGGPLGEGSVDGLSVACPWHGWEFDLVTGECRTNPGARQRTYEVKVEGNDILVGLE</sequence>
<gene>
    <name evidence="6" type="ORF">BRCON_2532</name>
</gene>
<dbReference type="SUPFAM" id="SSF50022">
    <property type="entry name" value="ISP domain"/>
    <property type="match status" value="1"/>
</dbReference>
<dbReference type="Proteomes" id="UP000262583">
    <property type="component" value="Chromosome"/>
</dbReference>
<keyword evidence="1" id="KW-0001">2Fe-2S</keyword>
<protein>
    <submittedName>
        <fullName evidence="6">Ferredoxin, 2Fe-2S</fullName>
    </submittedName>
</protein>
<dbReference type="Pfam" id="PF00355">
    <property type="entry name" value="Rieske"/>
    <property type="match status" value="1"/>
</dbReference>
<dbReference type="GO" id="GO:0046872">
    <property type="term" value="F:metal ion binding"/>
    <property type="evidence" value="ECO:0007669"/>
    <property type="project" value="UniProtKB-KW"/>
</dbReference>
<dbReference type="InterPro" id="IPR036922">
    <property type="entry name" value="Rieske_2Fe-2S_sf"/>
</dbReference>
<evidence type="ECO:0000256" key="1">
    <source>
        <dbReference type="ARBA" id="ARBA00022714"/>
    </source>
</evidence>
<feature type="domain" description="Rieske" evidence="5">
    <location>
        <begin position="5"/>
        <end position="99"/>
    </location>
</feature>
<keyword evidence="3" id="KW-0408">Iron</keyword>
<dbReference type="KEGG" id="schv:BRCON_2532"/>
<keyword evidence="4" id="KW-0411">Iron-sulfur</keyword>
<dbReference type="Gene3D" id="2.102.10.10">
    <property type="entry name" value="Rieske [2Fe-2S] iron-sulphur domain"/>
    <property type="match status" value="1"/>
</dbReference>
<evidence type="ECO:0000313" key="6">
    <source>
        <dbReference type="EMBL" id="AXA37274.1"/>
    </source>
</evidence>
<dbReference type="PANTHER" id="PTHR21496:SF23">
    <property type="entry name" value="3-PHENYLPROPIONATE_CINNAMIC ACID DIOXYGENASE FERREDOXIN SUBUNIT"/>
    <property type="match status" value="1"/>
</dbReference>
<dbReference type="EMBL" id="CP030759">
    <property type="protein sequence ID" value="AXA37274.1"/>
    <property type="molecule type" value="Genomic_DNA"/>
</dbReference>
<keyword evidence="2" id="KW-0479">Metal-binding</keyword>
<dbReference type="GO" id="GO:0051537">
    <property type="term" value="F:2 iron, 2 sulfur cluster binding"/>
    <property type="evidence" value="ECO:0007669"/>
    <property type="project" value="UniProtKB-KW"/>
</dbReference>
<proteinExistence type="predicted"/>
<dbReference type="InterPro" id="IPR017941">
    <property type="entry name" value="Rieske_2Fe-2S"/>
</dbReference>
<evidence type="ECO:0000256" key="2">
    <source>
        <dbReference type="ARBA" id="ARBA00022723"/>
    </source>
</evidence>
<evidence type="ECO:0000256" key="4">
    <source>
        <dbReference type="ARBA" id="ARBA00023014"/>
    </source>
</evidence>
<accession>A0A2Z4Y7P6</accession>
<evidence type="ECO:0000259" key="5">
    <source>
        <dbReference type="PROSITE" id="PS51296"/>
    </source>
</evidence>
<dbReference type="PANTHER" id="PTHR21496">
    <property type="entry name" value="FERREDOXIN-RELATED"/>
    <property type="match status" value="1"/>
</dbReference>
<name>A0A2Z4Y7P6_SUMC1</name>
<dbReference type="AlphaFoldDB" id="A0A2Z4Y7P6"/>
<dbReference type="PROSITE" id="PS51296">
    <property type="entry name" value="RIESKE"/>
    <property type="match status" value="1"/>
</dbReference>
<organism evidence="6 7">
    <name type="scientific">Sumerlaea chitinivorans</name>
    <dbReference type="NCBI Taxonomy" id="2250252"/>
    <lineage>
        <taxon>Bacteria</taxon>
        <taxon>Candidatus Sumerlaeota</taxon>
        <taxon>Candidatus Sumerlaeia</taxon>
        <taxon>Candidatus Sumerlaeales</taxon>
        <taxon>Candidatus Sumerlaeaceae</taxon>
        <taxon>Candidatus Sumerlaea</taxon>
    </lineage>
</organism>
<evidence type="ECO:0000313" key="7">
    <source>
        <dbReference type="Proteomes" id="UP000262583"/>
    </source>
</evidence>
<evidence type="ECO:0000256" key="3">
    <source>
        <dbReference type="ARBA" id="ARBA00023004"/>
    </source>
</evidence>
<reference evidence="6 7" key="1">
    <citation type="submission" date="2018-05" db="EMBL/GenBank/DDBJ databases">
        <title>A metagenomic window into the 2 km-deep terrestrial subsurface aquifer revealed taxonomically and functionally diverse microbial community comprising novel uncultured bacterial lineages.</title>
        <authorList>
            <person name="Kadnikov V.V."/>
            <person name="Mardanov A.V."/>
            <person name="Beletsky A.V."/>
            <person name="Banks D."/>
            <person name="Pimenov N.V."/>
            <person name="Frank Y.A."/>
            <person name="Karnachuk O.V."/>
            <person name="Ravin N.V."/>
        </authorList>
    </citation>
    <scope>NUCLEOTIDE SEQUENCE [LARGE SCALE GENOMIC DNA]</scope>
    <source>
        <strain evidence="6">BY</strain>
    </source>
</reference>